<dbReference type="EMBL" id="JAHMHQ010000007">
    <property type="protein sequence ID" value="KAK1638045.1"/>
    <property type="molecule type" value="Genomic_DNA"/>
</dbReference>
<feature type="region of interest" description="Disordered" evidence="1">
    <location>
        <begin position="103"/>
        <end position="155"/>
    </location>
</feature>
<feature type="region of interest" description="Disordered" evidence="1">
    <location>
        <begin position="419"/>
        <end position="479"/>
    </location>
</feature>
<keyword evidence="2" id="KW-0812">Transmembrane</keyword>
<dbReference type="RefSeq" id="XP_060446652.1">
    <property type="nucleotide sequence ID" value="XM_060595859.1"/>
</dbReference>
<proteinExistence type="predicted"/>
<keyword evidence="7" id="KW-1185">Reference proteome</keyword>
<evidence type="ECO:0000259" key="4">
    <source>
        <dbReference type="Pfam" id="PF10528"/>
    </source>
</evidence>
<organism evidence="6 7">
    <name type="scientific">Colletotrichum phormii</name>
    <dbReference type="NCBI Taxonomy" id="359342"/>
    <lineage>
        <taxon>Eukaryota</taxon>
        <taxon>Fungi</taxon>
        <taxon>Dikarya</taxon>
        <taxon>Ascomycota</taxon>
        <taxon>Pezizomycotina</taxon>
        <taxon>Sordariomycetes</taxon>
        <taxon>Hypocreomycetidae</taxon>
        <taxon>Glomerellales</taxon>
        <taxon>Glomerellaceae</taxon>
        <taxon>Colletotrichum</taxon>
        <taxon>Colletotrichum acutatum species complex</taxon>
    </lineage>
</organism>
<feature type="domain" description="DUF7908" evidence="5">
    <location>
        <begin position="185"/>
        <end position="297"/>
    </location>
</feature>
<reference evidence="6" key="1">
    <citation type="submission" date="2021-06" db="EMBL/GenBank/DDBJ databases">
        <title>Comparative genomics, transcriptomics and evolutionary studies reveal genomic signatures of adaptation to plant cell wall in hemibiotrophic fungi.</title>
        <authorList>
            <consortium name="DOE Joint Genome Institute"/>
            <person name="Baroncelli R."/>
            <person name="Diaz J.F."/>
            <person name="Benocci T."/>
            <person name="Peng M."/>
            <person name="Battaglia E."/>
            <person name="Haridas S."/>
            <person name="Andreopoulos W."/>
            <person name="Labutti K."/>
            <person name="Pangilinan J."/>
            <person name="Floch G.L."/>
            <person name="Makela M.R."/>
            <person name="Henrissat B."/>
            <person name="Grigoriev I.V."/>
            <person name="Crouch J.A."/>
            <person name="De Vries R.P."/>
            <person name="Sukno S.A."/>
            <person name="Thon M.R."/>
        </authorList>
    </citation>
    <scope>NUCLEOTIDE SEQUENCE</scope>
    <source>
        <strain evidence="6">CBS 102054</strain>
    </source>
</reference>
<feature type="chain" id="PRO_5042487953" description="PA14 domain-containing protein" evidence="3">
    <location>
        <begin position="19"/>
        <end position="676"/>
    </location>
</feature>
<feature type="domain" description="GLEYA adhesin" evidence="4">
    <location>
        <begin position="567"/>
        <end position="655"/>
    </location>
</feature>
<dbReference type="InterPro" id="IPR018871">
    <property type="entry name" value="GLEYA_adhesin_domain"/>
</dbReference>
<accession>A0AAI9ZTQ9</accession>
<comment type="caution">
    <text evidence="6">The sequence shown here is derived from an EMBL/GenBank/DDBJ whole genome shotgun (WGS) entry which is preliminary data.</text>
</comment>
<evidence type="ECO:0000313" key="7">
    <source>
        <dbReference type="Proteomes" id="UP001243989"/>
    </source>
</evidence>
<dbReference type="Pfam" id="PF25485">
    <property type="entry name" value="DUF7908"/>
    <property type="match status" value="1"/>
</dbReference>
<dbReference type="AlphaFoldDB" id="A0AAI9ZTQ9"/>
<dbReference type="GeneID" id="85480721"/>
<feature type="transmembrane region" description="Helical" evidence="2">
    <location>
        <begin position="363"/>
        <end position="384"/>
    </location>
</feature>
<evidence type="ECO:0000256" key="2">
    <source>
        <dbReference type="SAM" id="Phobius"/>
    </source>
</evidence>
<gene>
    <name evidence="6" type="ORF">BDP81DRAFT_515608</name>
</gene>
<evidence type="ECO:0000259" key="5">
    <source>
        <dbReference type="Pfam" id="PF25485"/>
    </source>
</evidence>
<dbReference type="Pfam" id="PF10528">
    <property type="entry name" value="GLEYA"/>
    <property type="match status" value="1"/>
</dbReference>
<keyword evidence="2" id="KW-0472">Membrane</keyword>
<feature type="signal peptide" evidence="3">
    <location>
        <begin position="1"/>
        <end position="18"/>
    </location>
</feature>
<sequence>MTPRSILSLSFLPQRILASVSSFDHEGDLPATWCFTYLSTYLEPTTITAGPTGLETTPNSTSSADAPLSTETNINLSTNPTFGVSGTPTFSLDTSLSATGLSASRSAQQTATTATTPLTIPTSSLDPSSFSAAGSDTSSIPLTTSSPASLTSNRQVPITATSSGPFTLTSAQVDQPVILFVASEKRMPGGFVNQNISADRQKCDTATAFSLVAGELLDSGVPVHYSPGEIYKPLNAMGTPQNNAITTTFDVFEGVLRFYHPSLPSTQAGFCQDATGQVHVTFTSRPPDYDPVSLLAYGASWLVQSGYRDIDCTKCKFDGSLQHHESFHRNYAERVTSRLFYIIGHDSPSYFAIDTIIIVTDPVPFVVLVAFAVLIALVVALAVFKNDLAHPDFCNGRIKIFHLDALLQFYKIETSSFSASMSDTSSSTSLTTSLSSTSSITTPSLPTTTSSSFLSSSSSSSSSASTSSSSTTSTSAAPSCLPGSEFAAYVFDRLSAPCQELLRVLGDGSKNPRNLNLTLLTQGQTPLGSGITPFISYTNSPIQANNPANIYRVRGPSGTTWSNSCEVIQQRGYLNFNQATIFTITIDVPDDYMFVWLDASASSGVPYVAGSSQLVSDTFMRQSRTSYKLVVTETQRYVPFRVWFANSGGPCHFNMLLPAVVRLPLVVVSFLYSFEP</sequence>
<keyword evidence="3" id="KW-0732">Signal</keyword>
<dbReference type="Proteomes" id="UP001243989">
    <property type="component" value="Unassembled WGS sequence"/>
</dbReference>
<evidence type="ECO:0008006" key="8">
    <source>
        <dbReference type="Google" id="ProtNLM"/>
    </source>
</evidence>
<keyword evidence="2" id="KW-1133">Transmembrane helix</keyword>
<protein>
    <recommendedName>
        <fullName evidence="8">PA14 domain-containing protein</fullName>
    </recommendedName>
</protein>
<evidence type="ECO:0000313" key="6">
    <source>
        <dbReference type="EMBL" id="KAK1638045.1"/>
    </source>
</evidence>
<dbReference type="InterPro" id="IPR057230">
    <property type="entry name" value="DUF7908"/>
</dbReference>
<feature type="compositionally biased region" description="Low complexity" evidence="1">
    <location>
        <begin position="103"/>
        <end position="152"/>
    </location>
</feature>
<evidence type="ECO:0000256" key="1">
    <source>
        <dbReference type="SAM" id="MobiDB-lite"/>
    </source>
</evidence>
<name>A0AAI9ZTQ9_9PEZI</name>
<evidence type="ECO:0000256" key="3">
    <source>
        <dbReference type="SAM" id="SignalP"/>
    </source>
</evidence>